<reference evidence="3" key="1">
    <citation type="submission" date="2017-08" db="EMBL/GenBank/DDBJ databases">
        <title>A dynamic microbial community with high functional redundancy inhabits the cold, oxic subseafloor aquifer.</title>
        <authorList>
            <person name="Tully B.J."/>
            <person name="Wheat C.G."/>
            <person name="Glazer B.T."/>
            <person name="Huber J.A."/>
        </authorList>
    </citation>
    <scope>NUCLEOTIDE SEQUENCE [LARGE SCALE GENOMIC DNA]</scope>
</reference>
<gene>
    <name evidence="2" type="ORF">COB20_14135</name>
</gene>
<dbReference type="AlphaFoldDB" id="A0A2A4WY23"/>
<evidence type="ECO:0000313" key="3">
    <source>
        <dbReference type="Proteomes" id="UP000218767"/>
    </source>
</evidence>
<feature type="chain" id="PRO_5013128187" evidence="1">
    <location>
        <begin position="35"/>
        <end position="336"/>
    </location>
</feature>
<dbReference type="Proteomes" id="UP000218767">
    <property type="component" value="Unassembled WGS sequence"/>
</dbReference>
<accession>A0A2A4WY23</accession>
<comment type="caution">
    <text evidence="2">The sequence shown here is derived from an EMBL/GenBank/DDBJ whole genome shotgun (WGS) entry which is preliminary data.</text>
</comment>
<organism evidence="2 3">
    <name type="scientific">SAR86 cluster bacterium</name>
    <dbReference type="NCBI Taxonomy" id="2030880"/>
    <lineage>
        <taxon>Bacteria</taxon>
        <taxon>Pseudomonadati</taxon>
        <taxon>Pseudomonadota</taxon>
        <taxon>Gammaproteobacteria</taxon>
        <taxon>SAR86 cluster</taxon>
    </lineage>
</organism>
<name>A0A2A4WY23_9GAMM</name>
<dbReference type="EMBL" id="NVUL01000088">
    <property type="protein sequence ID" value="PCI74921.1"/>
    <property type="molecule type" value="Genomic_DNA"/>
</dbReference>
<protein>
    <submittedName>
        <fullName evidence="2">Uncharacterized protein</fullName>
    </submittedName>
</protein>
<evidence type="ECO:0000313" key="2">
    <source>
        <dbReference type="EMBL" id="PCI74921.1"/>
    </source>
</evidence>
<keyword evidence="1" id="KW-0732">Signal</keyword>
<proteinExistence type="predicted"/>
<evidence type="ECO:0000256" key="1">
    <source>
        <dbReference type="SAM" id="SignalP"/>
    </source>
</evidence>
<sequence length="336" mass="37081">MITIAHSGLNSRFLLALIVLNAGLISLGPAAANAQDYIVGRTVDGQPDLQGLWTNDTITPIERPASMADQTFLSQDEIASAEARIAERRTFADDNIVVEAGGNIGGYNQIWMDSGDTVLSTGQTSMITDPPSGLAPIRPEAEAKRDYGFAHVQDHWTNHTVWDRCITRGVPGSMLPAGYNNAYRFIQTKDTFTIVHEMIHDVRVIYLDKTEHVDSKVKLWMGDSIARWEGDTLVVETTNYNDRGMIANSGAGGRLKGVPISDQLHVVERFSRVSDDTILWEARVTDPVNFSAPFTISMPLTRDDQYTMYEYACHEGNYAIENILSGGRAAERSITP</sequence>
<feature type="signal peptide" evidence="1">
    <location>
        <begin position="1"/>
        <end position="34"/>
    </location>
</feature>